<keyword evidence="3" id="KW-0862">Zinc</keyword>
<keyword evidence="2 4" id="KW-0863">Zinc-finger</keyword>
<keyword evidence="7" id="KW-1185">Reference proteome</keyword>
<name>A0ABP0XUV4_9ROSI</name>
<dbReference type="Proteomes" id="UP001642487">
    <property type="component" value="Chromosome 10"/>
</dbReference>
<dbReference type="Gene3D" id="3.30.40.10">
    <property type="entry name" value="Zinc/RING finger domain, C3HC4 (zinc finger)"/>
    <property type="match status" value="1"/>
</dbReference>
<dbReference type="InterPro" id="IPR001841">
    <property type="entry name" value="Znf_RING"/>
</dbReference>
<evidence type="ECO:0000259" key="5">
    <source>
        <dbReference type="PROSITE" id="PS50089"/>
    </source>
</evidence>
<dbReference type="PANTHER" id="PTHR45969:SF5">
    <property type="entry name" value="E3 UBIQUITIN-PROTEIN LIGASE RHA2A"/>
    <property type="match status" value="1"/>
</dbReference>
<gene>
    <name evidence="6" type="ORF">CITCOLO1_LOCUS2945</name>
</gene>
<evidence type="ECO:0000313" key="7">
    <source>
        <dbReference type="Proteomes" id="UP001642487"/>
    </source>
</evidence>
<dbReference type="EMBL" id="OZ021744">
    <property type="protein sequence ID" value="CAK9311290.1"/>
    <property type="molecule type" value="Genomic_DNA"/>
</dbReference>
<evidence type="ECO:0000256" key="1">
    <source>
        <dbReference type="ARBA" id="ARBA00022723"/>
    </source>
</evidence>
<evidence type="ECO:0000256" key="2">
    <source>
        <dbReference type="ARBA" id="ARBA00022771"/>
    </source>
</evidence>
<dbReference type="SUPFAM" id="SSF57850">
    <property type="entry name" value="RING/U-box"/>
    <property type="match status" value="1"/>
</dbReference>
<dbReference type="Pfam" id="PF13639">
    <property type="entry name" value="zf-RING_2"/>
    <property type="match status" value="1"/>
</dbReference>
<accession>A0ABP0XUV4</accession>
<evidence type="ECO:0000256" key="4">
    <source>
        <dbReference type="PROSITE-ProRule" id="PRU00175"/>
    </source>
</evidence>
<sequence length="145" mass="16678">SQLNDFSYHSLPLFFLSLLANFLSLLRSFLSAAPPSADHRLPLPDISPLPDHLHLNRLLSHRYAHSDHDSASDCVVCLSPLTAGHLVRRLPCRHVFHKDCLDGWLHHLNFNCPLCRSPLLLDQRVPLTRNRFRLPDHVIAWFSLR</sequence>
<dbReference type="InterPro" id="IPR013083">
    <property type="entry name" value="Znf_RING/FYVE/PHD"/>
</dbReference>
<protein>
    <recommendedName>
        <fullName evidence="5">RING-type domain-containing protein</fullName>
    </recommendedName>
</protein>
<keyword evidence="1" id="KW-0479">Metal-binding</keyword>
<evidence type="ECO:0000313" key="6">
    <source>
        <dbReference type="EMBL" id="CAK9311290.1"/>
    </source>
</evidence>
<proteinExistence type="predicted"/>
<dbReference type="PANTHER" id="PTHR45969">
    <property type="entry name" value="RING ZINC FINGER PROTEIN-RELATED"/>
    <property type="match status" value="1"/>
</dbReference>
<evidence type="ECO:0000256" key="3">
    <source>
        <dbReference type="ARBA" id="ARBA00022833"/>
    </source>
</evidence>
<dbReference type="SMART" id="SM00184">
    <property type="entry name" value="RING"/>
    <property type="match status" value="1"/>
</dbReference>
<feature type="domain" description="RING-type" evidence="5">
    <location>
        <begin position="74"/>
        <end position="116"/>
    </location>
</feature>
<dbReference type="PROSITE" id="PS50089">
    <property type="entry name" value="ZF_RING_2"/>
    <property type="match status" value="1"/>
</dbReference>
<reference evidence="6 7" key="1">
    <citation type="submission" date="2024-03" db="EMBL/GenBank/DDBJ databases">
        <authorList>
            <person name="Gkanogiannis A."/>
            <person name="Becerra Lopez-Lavalle L."/>
        </authorList>
    </citation>
    <scope>NUCLEOTIDE SEQUENCE [LARGE SCALE GENOMIC DNA]</scope>
</reference>
<feature type="non-terminal residue" evidence="6">
    <location>
        <position position="1"/>
    </location>
</feature>
<organism evidence="6 7">
    <name type="scientific">Citrullus colocynthis</name>
    <name type="common">colocynth</name>
    <dbReference type="NCBI Taxonomy" id="252529"/>
    <lineage>
        <taxon>Eukaryota</taxon>
        <taxon>Viridiplantae</taxon>
        <taxon>Streptophyta</taxon>
        <taxon>Embryophyta</taxon>
        <taxon>Tracheophyta</taxon>
        <taxon>Spermatophyta</taxon>
        <taxon>Magnoliopsida</taxon>
        <taxon>eudicotyledons</taxon>
        <taxon>Gunneridae</taxon>
        <taxon>Pentapetalae</taxon>
        <taxon>rosids</taxon>
        <taxon>fabids</taxon>
        <taxon>Cucurbitales</taxon>
        <taxon>Cucurbitaceae</taxon>
        <taxon>Benincaseae</taxon>
        <taxon>Citrullus</taxon>
    </lineage>
</organism>